<dbReference type="AlphaFoldDB" id="A0A9K3H773"/>
<protein>
    <submittedName>
        <fullName evidence="1">Uncharacterized protein</fullName>
    </submittedName>
</protein>
<gene>
    <name evidence="1" type="ORF">HanXRQr2_Chr14g0638951</name>
</gene>
<evidence type="ECO:0000313" key="2">
    <source>
        <dbReference type="Proteomes" id="UP000215914"/>
    </source>
</evidence>
<name>A0A9K3H773_HELAN</name>
<dbReference type="EMBL" id="MNCJ02000329">
    <property type="protein sequence ID" value="KAF5768656.1"/>
    <property type="molecule type" value="Genomic_DNA"/>
</dbReference>
<sequence>MDVASGLLEYRSSASDDTQELVGDMVADRVGNSSVCRLAVGGDKFSFKSSFRSPPLPFLRLMLLNSIIL</sequence>
<reference evidence="1" key="2">
    <citation type="submission" date="2020-06" db="EMBL/GenBank/DDBJ databases">
        <title>Helianthus annuus Genome sequencing and assembly Release 2.</title>
        <authorList>
            <person name="Gouzy J."/>
            <person name="Langlade N."/>
            <person name="Munos S."/>
        </authorList>
    </citation>
    <scope>NUCLEOTIDE SEQUENCE</scope>
    <source>
        <tissue evidence="1">Leaves</tissue>
    </source>
</reference>
<accession>A0A9K3H773</accession>
<dbReference type="Gramene" id="mRNA:HanXRQr2_Chr14g0638951">
    <property type="protein sequence ID" value="CDS:HanXRQr2_Chr14g0638951.1"/>
    <property type="gene ID" value="HanXRQr2_Chr14g0638951"/>
</dbReference>
<comment type="caution">
    <text evidence="1">The sequence shown here is derived from an EMBL/GenBank/DDBJ whole genome shotgun (WGS) entry which is preliminary data.</text>
</comment>
<organism evidence="1 2">
    <name type="scientific">Helianthus annuus</name>
    <name type="common">Common sunflower</name>
    <dbReference type="NCBI Taxonomy" id="4232"/>
    <lineage>
        <taxon>Eukaryota</taxon>
        <taxon>Viridiplantae</taxon>
        <taxon>Streptophyta</taxon>
        <taxon>Embryophyta</taxon>
        <taxon>Tracheophyta</taxon>
        <taxon>Spermatophyta</taxon>
        <taxon>Magnoliopsida</taxon>
        <taxon>eudicotyledons</taxon>
        <taxon>Gunneridae</taxon>
        <taxon>Pentapetalae</taxon>
        <taxon>asterids</taxon>
        <taxon>campanulids</taxon>
        <taxon>Asterales</taxon>
        <taxon>Asteraceae</taxon>
        <taxon>Asteroideae</taxon>
        <taxon>Heliantheae alliance</taxon>
        <taxon>Heliantheae</taxon>
        <taxon>Helianthus</taxon>
    </lineage>
</organism>
<keyword evidence="2" id="KW-1185">Reference proteome</keyword>
<reference evidence="1" key="1">
    <citation type="journal article" date="2017" name="Nature">
        <title>The sunflower genome provides insights into oil metabolism, flowering and Asterid evolution.</title>
        <authorList>
            <person name="Badouin H."/>
            <person name="Gouzy J."/>
            <person name="Grassa C.J."/>
            <person name="Murat F."/>
            <person name="Staton S.E."/>
            <person name="Cottret L."/>
            <person name="Lelandais-Briere C."/>
            <person name="Owens G.L."/>
            <person name="Carrere S."/>
            <person name="Mayjonade B."/>
            <person name="Legrand L."/>
            <person name="Gill N."/>
            <person name="Kane N.C."/>
            <person name="Bowers J.E."/>
            <person name="Hubner S."/>
            <person name="Bellec A."/>
            <person name="Berard A."/>
            <person name="Berges H."/>
            <person name="Blanchet N."/>
            <person name="Boniface M.C."/>
            <person name="Brunel D."/>
            <person name="Catrice O."/>
            <person name="Chaidir N."/>
            <person name="Claudel C."/>
            <person name="Donnadieu C."/>
            <person name="Faraut T."/>
            <person name="Fievet G."/>
            <person name="Helmstetter N."/>
            <person name="King M."/>
            <person name="Knapp S.J."/>
            <person name="Lai Z."/>
            <person name="Le Paslier M.C."/>
            <person name="Lippi Y."/>
            <person name="Lorenzon L."/>
            <person name="Mandel J.R."/>
            <person name="Marage G."/>
            <person name="Marchand G."/>
            <person name="Marquand E."/>
            <person name="Bret-Mestries E."/>
            <person name="Morien E."/>
            <person name="Nambeesan S."/>
            <person name="Nguyen T."/>
            <person name="Pegot-Espagnet P."/>
            <person name="Pouilly N."/>
            <person name="Raftis F."/>
            <person name="Sallet E."/>
            <person name="Schiex T."/>
            <person name="Thomas J."/>
            <person name="Vandecasteele C."/>
            <person name="Vares D."/>
            <person name="Vear F."/>
            <person name="Vautrin S."/>
            <person name="Crespi M."/>
            <person name="Mangin B."/>
            <person name="Burke J.M."/>
            <person name="Salse J."/>
            <person name="Munos S."/>
            <person name="Vincourt P."/>
            <person name="Rieseberg L.H."/>
            <person name="Langlade N.B."/>
        </authorList>
    </citation>
    <scope>NUCLEOTIDE SEQUENCE</scope>
    <source>
        <tissue evidence="1">Leaves</tissue>
    </source>
</reference>
<dbReference type="Proteomes" id="UP000215914">
    <property type="component" value="Unassembled WGS sequence"/>
</dbReference>
<evidence type="ECO:0000313" key="1">
    <source>
        <dbReference type="EMBL" id="KAF5768656.1"/>
    </source>
</evidence>
<proteinExistence type="predicted"/>